<keyword evidence="1" id="KW-0472">Membrane</keyword>
<comment type="caution">
    <text evidence="4">The sequence shown here is derived from an EMBL/GenBank/DDBJ whole genome shotgun (WGS) entry which is preliminary data.</text>
</comment>
<dbReference type="InterPro" id="IPR050904">
    <property type="entry name" value="Adhesion/Biosynth-related"/>
</dbReference>
<keyword evidence="1" id="KW-1133">Transmembrane helix</keyword>
<dbReference type="PROSITE" id="PS50213">
    <property type="entry name" value="FAS1"/>
    <property type="match status" value="4"/>
</dbReference>
<dbReference type="SUPFAM" id="SSF82153">
    <property type="entry name" value="FAS1 domain"/>
    <property type="match status" value="5"/>
</dbReference>
<dbReference type="EMBL" id="JASNQZ010000011">
    <property type="protein sequence ID" value="KAL0951405.1"/>
    <property type="molecule type" value="Genomic_DNA"/>
</dbReference>
<gene>
    <name evidence="4" type="ORF">HGRIS_008100</name>
</gene>
<feature type="signal peptide" evidence="2">
    <location>
        <begin position="1"/>
        <end position="22"/>
    </location>
</feature>
<dbReference type="PANTHER" id="PTHR10900">
    <property type="entry name" value="PERIOSTIN-RELATED"/>
    <property type="match status" value="1"/>
</dbReference>
<evidence type="ECO:0000313" key="4">
    <source>
        <dbReference type="EMBL" id="KAL0951405.1"/>
    </source>
</evidence>
<sequence>MRLWSSLPLTLAAALWPVAVWPAQVAWNSTQSSLHLTLVDVLNADPDYESLIVLLQKAKLIPTLNRLNGSTLFAPTNDAIRKHKAHNVLWRSVLDDEGFLLNDNIQHQLRQQLFYHLLNFSLPTWSDEDPSLQVLKTLHFPQTPLEPPTRQPPPSPPWMPIPTGTLGNEPQRLRTAARDRQAFVGVDAFGAGGAEIIKGKVDAGNGVLLGISDVLDPPGNMAHVVTQHASLSYLNRVLTPEITNLLKTTTELTLFLPIDKAWEALHPLERLYLESGFATDDLNSILNMHAVVQKKVFWSDSFEPALKLPTLHGQELDIVVTPEKTIVSGATLVHPDIYASNGVLHLVDTLLVPPGALEITPEKYLLALNCTTFVSLIHSVNLTHLINSTEAKYTILAPRDDILDVYGDDDIPERGSLELKKMLEYHFIPGRWTPKKLQDGMLVETALEEEGLAGRKQVLGIEVTENEGDKKKPAERSIRFGGTGVIADHVEVNNTVVYFISTPLTPPIDALATALPDFDLSIFLAAISSTSLADTLKTTPRTSLLIPRNSAFERLGLLVSAHLLAASSKQDLIKVVLHHTLDSVQYDTALHNDSQRTFATLEGSDLTLERQSENSTLLLSASGGWAGMRSNLTTRNLLTKTGVLHELSDVLIPRSVQLNVGKLVKAAKGSTMASLVNKAGMEWVLNGTAPPEDSEWADKGLGGAGWTLLCPTDDAFKGHNLTKLYNDPQKLKDVVAQHLIPTPPKKSFADDPLNNNRPLVLDDSVTYTTLNSPGSAYGDVVFKQQEDGAFIVGIKGARGTEGRTDFARVLSWGRATTGSGTGGVIQIDSLLMPYSPTWWYDTGAPLLVGGIGVGLICLFFLGVRAVWRKDTTEATYEPVGGFGRDDEP</sequence>
<feature type="domain" description="FAS1" evidence="3">
    <location>
        <begin position="507"/>
        <end position="651"/>
    </location>
</feature>
<dbReference type="Proteomes" id="UP001556367">
    <property type="component" value="Unassembled WGS sequence"/>
</dbReference>
<evidence type="ECO:0000313" key="5">
    <source>
        <dbReference type="Proteomes" id="UP001556367"/>
    </source>
</evidence>
<dbReference type="Pfam" id="PF02469">
    <property type="entry name" value="Fasciclin"/>
    <property type="match status" value="5"/>
</dbReference>
<feature type="chain" id="PRO_5045988614" description="FAS1 domain-containing protein" evidence="2">
    <location>
        <begin position="23"/>
        <end position="888"/>
    </location>
</feature>
<dbReference type="PANTHER" id="PTHR10900:SF77">
    <property type="entry name" value="FI19380P1"/>
    <property type="match status" value="1"/>
</dbReference>
<keyword evidence="1" id="KW-0812">Transmembrane</keyword>
<protein>
    <recommendedName>
        <fullName evidence="3">FAS1 domain-containing protein</fullName>
    </recommendedName>
</protein>
<feature type="domain" description="FAS1" evidence="3">
    <location>
        <begin position="35"/>
        <end position="215"/>
    </location>
</feature>
<proteinExistence type="predicted"/>
<accession>A0ABR3J7C7</accession>
<reference evidence="5" key="1">
    <citation type="submission" date="2024-06" db="EMBL/GenBank/DDBJ databases">
        <title>Multi-omics analyses provide insights into the biosynthesis of the anticancer antibiotic pleurotin in Hohenbuehelia grisea.</title>
        <authorList>
            <person name="Weaver J.A."/>
            <person name="Alberti F."/>
        </authorList>
    </citation>
    <scope>NUCLEOTIDE SEQUENCE [LARGE SCALE GENOMIC DNA]</scope>
    <source>
        <strain evidence="5">T-177</strain>
    </source>
</reference>
<organism evidence="4 5">
    <name type="scientific">Hohenbuehelia grisea</name>
    <dbReference type="NCBI Taxonomy" id="104357"/>
    <lineage>
        <taxon>Eukaryota</taxon>
        <taxon>Fungi</taxon>
        <taxon>Dikarya</taxon>
        <taxon>Basidiomycota</taxon>
        <taxon>Agaricomycotina</taxon>
        <taxon>Agaricomycetes</taxon>
        <taxon>Agaricomycetidae</taxon>
        <taxon>Agaricales</taxon>
        <taxon>Pleurotineae</taxon>
        <taxon>Pleurotaceae</taxon>
        <taxon>Hohenbuehelia</taxon>
    </lineage>
</organism>
<dbReference type="Gene3D" id="2.30.180.10">
    <property type="entry name" value="FAS1 domain"/>
    <property type="match status" value="5"/>
</dbReference>
<feature type="transmembrane region" description="Helical" evidence="1">
    <location>
        <begin position="838"/>
        <end position="861"/>
    </location>
</feature>
<keyword evidence="5" id="KW-1185">Reference proteome</keyword>
<evidence type="ECO:0000259" key="3">
    <source>
        <dbReference type="PROSITE" id="PS50213"/>
    </source>
</evidence>
<dbReference type="InterPro" id="IPR036378">
    <property type="entry name" value="FAS1_dom_sf"/>
</dbReference>
<keyword evidence="2" id="KW-0732">Signal</keyword>
<evidence type="ECO:0000256" key="1">
    <source>
        <dbReference type="SAM" id="Phobius"/>
    </source>
</evidence>
<name>A0ABR3J7C7_9AGAR</name>
<dbReference type="InterPro" id="IPR000782">
    <property type="entry name" value="FAS1_domain"/>
</dbReference>
<feature type="domain" description="FAS1" evidence="3">
    <location>
        <begin position="357"/>
        <end position="504"/>
    </location>
</feature>
<evidence type="ECO:0000256" key="2">
    <source>
        <dbReference type="SAM" id="SignalP"/>
    </source>
</evidence>
<dbReference type="SMART" id="SM00554">
    <property type="entry name" value="FAS1"/>
    <property type="match status" value="5"/>
</dbReference>
<feature type="domain" description="FAS1" evidence="3">
    <location>
        <begin position="218"/>
        <end position="351"/>
    </location>
</feature>